<evidence type="ECO:0000313" key="2">
    <source>
        <dbReference type="Proteomes" id="UP000001060"/>
    </source>
</evidence>
<dbReference type="Proteomes" id="UP000001060">
    <property type="component" value="Chromosome"/>
</dbReference>
<evidence type="ECO:0000313" key="1">
    <source>
        <dbReference type="EMBL" id="CBJ13663.1"/>
    </source>
</evidence>
<name>D3HMH4_LEGLN</name>
<dbReference type="Pfam" id="PF18632">
    <property type="entry name" value="DUF5630"/>
    <property type="match status" value="1"/>
</dbReference>
<reference evidence="1 2" key="1">
    <citation type="journal article" date="2010" name="PLoS Genet.">
        <title>Analysis of the Legionella longbeachae genome and transcriptome uncovers unique strategies to cause Legionnaires' disease.</title>
        <authorList>
            <person name="Cazalet C."/>
            <person name="Gomez-Valero L."/>
            <person name="Rusniok C."/>
            <person name="Lomma M."/>
            <person name="Dervins-Ravault D."/>
            <person name="Newton H."/>
            <person name="Sansom F."/>
            <person name="Jarraud S."/>
            <person name="Zidane N."/>
            <person name="Ma L."/>
            <person name="Bouchier C."/>
            <person name="Etienne J."/>
            <person name="Hartland E."/>
            <person name="Buchrieser C."/>
        </authorList>
    </citation>
    <scope>NUCLEOTIDE SEQUENCE [LARGE SCALE GENOMIC DNA]</scope>
    <source>
        <strain evidence="1 2">NSW150</strain>
    </source>
</reference>
<dbReference type="EMBL" id="FN650140">
    <property type="protein sequence ID" value="CBJ13663.1"/>
    <property type="molecule type" value="Genomic_DNA"/>
</dbReference>
<protein>
    <submittedName>
        <fullName evidence="1">Uncharacterized protein</fullName>
    </submittedName>
</protein>
<dbReference type="eggNOG" id="ENOG5031DRC">
    <property type="taxonomic scope" value="Bacteria"/>
</dbReference>
<dbReference type="AlphaFoldDB" id="D3HMH4"/>
<dbReference type="OrthoDB" id="5649854at2"/>
<proteinExistence type="predicted"/>
<sequence length="282" mass="32393">MRCSVEIMLPDLQPQPNLADQIFISSLNSNNFNEQEFFSQITVNSLSFIVKIANFSFHFATLCEKDEYRALWKELYSAMGLIITKNKPRAIAFFAHDEEIVNHFTLVRAAYYFHLSQQALEAKEKAFSRQELYWLNQAIKFESIHANQRYIQFLYQKLDTMLSHDEYGKILIEVINRCKTNLNQYGSYAYMMLAEAFFRYAAWAQQAGNFSRAKSAISASVNACVKAENYLNQSIFSIHNASLGEGLKRSNSLGLESPQKALLFLNNWAINNLKEQGLLTPA</sequence>
<accession>D3HMH4</accession>
<organism evidence="1 2">
    <name type="scientific">Legionella longbeachae serogroup 1 (strain NSW150)</name>
    <dbReference type="NCBI Taxonomy" id="661367"/>
    <lineage>
        <taxon>Bacteria</taxon>
        <taxon>Pseudomonadati</taxon>
        <taxon>Pseudomonadota</taxon>
        <taxon>Gammaproteobacteria</taxon>
        <taxon>Legionellales</taxon>
        <taxon>Legionellaceae</taxon>
        <taxon>Legionella</taxon>
    </lineage>
</organism>
<keyword evidence="2" id="KW-1185">Reference proteome</keyword>
<dbReference type="STRING" id="661367.LLO_3208"/>
<gene>
    <name evidence="1" type="ordered locus">LLO_3208</name>
</gene>
<dbReference type="KEGG" id="llo:LLO_3208"/>
<dbReference type="InterPro" id="IPR040808">
    <property type="entry name" value="DUF5630"/>
</dbReference>
<dbReference type="HOGENOM" id="CLU_1045079_0_0_6"/>